<dbReference type="Proteomes" id="UP000277498">
    <property type="component" value="Unassembled WGS sequence"/>
</dbReference>
<dbReference type="PANTHER" id="PTHR43477:SF4">
    <property type="entry name" value="DEHYDROGENASE_REDUCTASE SDR FAMILY MEMBER 6"/>
    <property type="match status" value="1"/>
</dbReference>
<dbReference type="AlphaFoldDB" id="A0A3P5XN70"/>
<gene>
    <name evidence="4" type="ORF">XINFAN_03698</name>
</gene>
<dbReference type="Gene3D" id="3.40.50.720">
    <property type="entry name" value="NAD(P)-binding Rossmann-like Domain"/>
    <property type="match status" value="1"/>
</dbReference>
<evidence type="ECO:0000256" key="3">
    <source>
        <dbReference type="ARBA" id="ARBA00023027"/>
    </source>
</evidence>
<dbReference type="FunFam" id="3.40.50.720:FF:000084">
    <property type="entry name" value="Short-chain dehydrogenase reductase"/>
    <property type="match status" value="1"/>
</dbReference>
<keyword evidence="3" id="KW-0520">NAD</keyword>
<dbReference type="Pfam" id="PF13561">
    <property type="entry name" value="adh_short_C2"/>
    <property type="match status" value="1"/>
</dbReference>
<dbReference type="InterPro" id="IPR036291">
    <property type="entry name" value="NAD(P)-bd_dom_sf"/>
</dbReference>
<sequence length="246" mass="24708">MAGRLAGKTVLVTAAGQGIGRAAVLAMAAEGAEVIATDINDRALAELAAGGIATRHLNVRDAAAILALAAEFPATNVLFNCAGLPGGGTILDCSDEDWSFGLDVNLGSMFRMCRAFLPGMIALGGGSVINMASVAGPVTGAQAQFGFCATKAGVVGLTRSVAADFAGRGIRCNAVCPGIVASPSHEARLKAGGDFASALAAQEAAQPMGRAARPEEVAQLVVWLASDESSYTTGTTQIIDGGWSNL</sequence>
<evidence type="ECO:0000313" key="4">
    <source>
        <dbReference type="EMBL" id="VDC33196.1"/>
    </source>
</evidence>
<reference evidence="4 5" key="1">
    <citation type="submission" date="2018-11" db="EMBL/GenBank/DDBJ databases">
        <authorList>
            <person name="Criscuolo A."/>
        </authorList>
    </citation>
    <scope>NUCLEOTIDE SEQUENCE [LARGE SCALE GENOMIC DNA]</scope>
    <source>
        <strain evidence="4">ACIP111625</strain>
    </source>
</reference>
<dbReference type="RefSeq" id="WP_124088384.1">
    <property type="nucleotide sequence ID" value="NZ_UXAW01000107.1"/>
</dbReference>
<protein>
    <submittedName>
        <fullName evidence="4">2-keto-3-deoxy-L-fuconate dehydrogenase</fullName>
        <ecNumber evidence="4">1.1.1.-</ecNumber>
    </submittedName>
</protein>
<organism evidence="4 5">
    <name type="scientific">Pseudogemmobacter humi</name>
    <dbReference type="NCBI Taxonomy" id="2483812"/>
    <lineage>
        <taxon>Bacteria</taxon>
        <taxon>Pseudomonadati</taxon>
        <taxon>Pseudomonadota</taxon>
        <taxon>Alphaproteobacteria</taxon>
        <taxon>Rhodobacterales</taxon>
        <taxon>Paracoccaceae</taxon>
        <taxon>Pseudogemmobacter</taxon>
    </lineage>
</organism>
<dbReference type="PRINTS" id="PR00080">
    <property type="entry name" value="SDRFAMILY"/>
</dbReference>
<dbReference type="InterPro" id="IPR051122">
    <property type="entry name" value="SDR_DHRS6-like"/>
</dbReference>
<dbReference type="InterPro" id="IPR002347">
    <property type="entry name" value="SDR_fam"/>
</dbReference>
<dbReference type="SUPFAM" id="SSF51735">
    <property type="entry name" value="NAD(P)-binding Rossmann-fold domains"/>
    <property type="match status" value="1"/>
</dbReference>
<dbReference type="EMBL" id="UXAW01000107">
    <property type="protein sequence ID" value="VDC33196.1"/>
    <property type="molecule type" value="Genomic_DNA"/>
</dbReference>
<dbReference type="GO" id="GO:0016491">
    <property type="term" value="F:oxidoreductase activity"/>
    <property type="evidence" value="ECO:0007669"/>
    <property type="project" value="UniProtKB-KW"/>
</dbReference>
<comment type="similarity">
    <text evidence="1">Belongs to the short-chain dehydrogenases/reductases (SDR) family.</text>
</comment>
<keyword evidence="2 4" id="KW-0560">Oxidoreductase</keyword>
<dbReference type="EC" id="1.1.1.-" evidence="4"/>
<evidence type="ECO:0000256" key="1">
    <source>
        <dbReference type="ARBA" id="ARBA00006484"/>
    </source>
</evidence>
<dbReference type="PRINTS" id="PR00081">
    <property type="entry name" value="GDHRDH"/>
</dbReference>
<name>A0A3P5XN70_9RHOB</name>
<accession>A0A3P5XN70</accession>
<proteinExistence type="inferred from homology"/>
<dbReference type="OrthoDB" id="9789398at2"/>
<evidence type="ECO:0000256" key="2">
    <source>
        <dbReference type="ARBA" id="ARBA00023002"/>
    </source>
</evidence>
<keyword evidence="5" id="KW-1185">Reference proteome</keyword>
<dbReference type="PANTHER" id="PTHR43477">
    <property type="entry name" value="DIHYDROANTICAPSIN 7-DEHYDROGENASE"/>
    <property type="match status" value="1"/>
</dbReference>
<evidence type="ECO:0000313" key="5">
    <source>
        <dbReference type="Proteomes" id="UP000277498"/>
    </source>
</evidence>